<organism evidence="1 2">
    <name type="scientific">Labrys neptuniae</name>
    <dbReference type="NCBI Taxonomy" id="376174"/>
    <lineage>
        <taxon>Bacteria</taxon>
        <taxon>Pseudomonadati</taxon>
        <taxon>Pseudomonadota</taxon>
        <taxon>Alphaproteobacteria</taxon>
        <taxon>Hyphomicrobiales</taxon>
        <taxon>Xanthobacteraceae</taxon>
        <taxon>Labrys</taxon>
    </lineage>
</organism>
<name>A0ABV6ZMM5_9HYPH</name>
<dbReference type="Proteomes" id="UP001595190">
    <property type="component" value="Unassembled WGS sequence"/>
</dbReference>
<comment type="caution">
    <text evidence="1">The sequence shown here is derived from an EMBL/GenBank/DDBJ whole genome shotgun (WGS) entry which is preliminary data.</text>
</comment>
<protein>
    <submittedName>
        <fullName evidence="1">Uncharacterized protein</fullName>
    </submittedName>
</protein>
<evidence type="ECO:0000313" key="1">
    <source>
        <dbReference type="EMBL" id="MFC2253450.1"/>
    </source>
</evidence>
<proteinExistence type="predicted"/>
<reference evidence="1 2" key="1">
    <citation type="submission" date="2024-09" db="EMBL/GenBank/DDBJ databases">
        <title>Description of Labrys sedimenti sp. nov., isolated from a diclofenac-degrading enrichment culture, and genome-based reclassification of Labrys portucalensis as a later heterotypic synonym of Labrys neptuniae.</title>
        <authorList>
            <person name="Tancsics A."/>
            <person name="Csepanyi A."/>
        </authorList>
    </citation>
    <scope>NUCLEOTIDE SEQUENCE [LARGE SCALE GENOMIC DNA]</scope>
    <source>
        <strain evidence="1 2">LMG 23412</strain>
    </source>
</reference>
<dbReference type="RefSeq" id="WP_394314257.1">
    <property type="nucleotide sequence ID" value="NZ_JBHGPK010000019.1"/>
</dbReference>
<dbReference type="EMBL" id="JBHGPK010000019">
    <property type="protein sequence ID" value="MFC2253450.1"/>
    <property type="molecule type" value="Genomic_DNA"/>
</dbReference>
<sequence>MTIEQQGWGPITAGYGAPLRKTLQHRHGQATLVCMVDGREVLVYDIAWCRDAGDWWEHVTCNTSRESVHQQREVHVFHLSDVVCLRDAETGELLQSQTPDPGAR</sequence>
<evidence type="ECO:0000313" key="2">
    <source>
        <dbReference type="Proteomes" id="UP001595190"/>
    </source>
</evidence>
<accession>A0ABV6ZMM5</accession>
<gene>
    <name evidence="1" type="ORF">ACETRX_27670</name>
</gene>